<evidence type="ECO:0000313" key="2">
    <source>
        <dbReference type="Proteomes" id="UP000192769"/>
    </source>
</evidence>
<name>A0A1V9DPE5_9GAMM</name>
<comment type="caution">
    <text evidence="1">The sequence shown here is derived from an EMBL/GenBank/DDBJ whole genome shotgun (WGS) entry which is preliminary data.</text>
</comment>
<protein>
    <recommendedName>
        <fullName evidence="3">DUF2000 domain-containing protein</fullName>
    </recommendedName>
</protein>
<gene>
    <name evidence="1" type="ORF">B2J69_01685</name>
</gene>
<accession>A0A1V9DPE5</accession>
<proteinExistence type="predicted"/>
<keyword evidence="2" id="KW-1185">Reference proteome</keyword>
<dbReference type="EMBL" id="MWUE01000004">
    <property type="protein sequence ID" value="OQP35733.1"/>
    <property type="molecule type" value="Genomic_DNA"/>
</dbReference>
<dbReference type="RefSeq" id="WP_081135514.1">
    <property type="nucleotide sequence ID" value="NZ_MWUE01000004.1"/>
</dbReference>
<dbReference type="Proteomes" id="UP000192769">
    <property type="component" value="Unassembled WGS sequence"/>
</dbReference>
<dbReference type="SUPFAM" id="SSF102462">
    <property type="entry name" value="Peptidyl-tRNA hydrolase II"/>
    <property type="match status" value="1"/>
</dbReference>
<dbReference type="PIRSF" id="PIRSF033736">
    <property type="entry name" value="UCP033763"/>
    <property type="match status" value="1"/>
</dbReference>
<organism evidence="1 2">
    <name type="scientific">Pantoea latae</name>
    <dbReference type="NCBI Taxonomy" id="1964541"/>
    <lineage>
        <taxon>Bacteria</taxon>
        <taxon>Pseudomonadati</taxon>
        <taxon>Pseudomonadota</taxon>
        <taxon>Gammaproteobacteria</taxon>
        <taxon>Enterobacterales</taxon>
        <taxon>Erwiniaceae</taxon>
        <taxon>Pantoea</taxon>
    </lineage>
</organism>
<evidence type="ECO:0000313" key="1">
    <source>
        <dbReference type="EMBL" id="OQP35733.1"/>
    </source>
</evidence>
<reference evidence="1 2" key="1">
    <citation type="submission" date="2017-02" db="EMBL/GenBank/DDBJ databases">
        <title>Whole genome shotgun sequence of Pantoea agglomerans strain AS1 isolated from a cycad, Zamia floridana in Central Florida, USA.</title>
        <authorList>
            <person name="Lata P."/>
            <person name="Govindarajan S."/>
            <person name="Qi F."/>
            <person name="Li J.-L."/>
            <person name="Maurya S.K."/>
            <person name="Sahoo M.K."/>
        </authorList>
    </citation>
    <scope>NUCLEOTIDE SEQUENCE [LARGE SCALE GENOMIC DNA]</scope>
    <source>
        <strain evidence="1 2">AS1</strain>
    </source>
</reference>
<dbReference type="InterPro" id="IPR018988">
    <property type="entry name" value="DUF2000"/>
</dbReference>
<dbReference type="InterPro" id="IPR017021">
    <property type="entry name" value="UCP033763"/>
</dbReference>
<sequence length="135" mass="14540">MQDPRCVMILHTDLAPGKAANAAAVIALTLGQRHPALVGEALQDAEQRRFPGLIPLGIPVLAASHEEMDRLRARCAETACDLVLFPEQGQTTTDYAAFSAAMRAIPAPAWRLLGLALVGEKQAVRKLTSKLRLFS</sequence>
<dbReference type="AlphaFoldDB" id="A0A1V9DPE5"/>
<evidence type="ECO:0008006" key="3">
    <source>
        <dbReference type="Google" id="ProtNLM"/>
    </source>
</evidence>
<dbReference type="OrthoDB" id="9095096at2"/>
<dbReference type="Gene3D" id="3.40.1490.10">
    <property type="entry name" value="Bit1"/>
    <property type="match status" value="1"/>
</dbReference>
<dbReference type="Pfam" id="PF09391">
    <property type="entry name" value="DUF2000"/>
    <property type="match status" value="1"/>
</dbReference>
<dbReference type="InterPro" id="IPR023476">
    <property type="entry name" value="Pep_tRNA_hydro_II_dom_sf"/>
</dbReference>